<keyword evidence="1" id="KW-0805">Transcription regulation</keyword>
<gene>
    <name evidence="5" type="primary">sigE_42</name>
    <name evidence="5" type="ORF">SDC9_194751</name>
</gene>
<protein>
    <submittedName>
        <fullName evidence="5">ECF RNA polymerase sigma factor SigE</fullName>
    </submittedName>
</protein>
<dbReference type="InterPro" id="IPR013324">
    <property type="entry name" value="RNA_pol_sigma_r3/r4-like"/>
</dbReference>
<sequence>MDKEESLEINNALNSLPDMYRIPIVLYHKQGMAYQEIADAMGEPLSKVKNRIFRGRKMLKDYILASREGVKK</sequence>
<dbReference type="GO" id="GO:0003677">
    <property type="term" value="F:DNA binding"/>
    <property type="evidence" value="ECO:0007669"/>
    <property type="project" value="InterPro"/>
</dbReference>
<name>A0A645I767_9ZZZZ</name>
<proteinExistence type="predicted"/>
<accession>A0A645I767</accession>
<dbReference type="InterPro" id="IPR013249">
    <property type="entry name" value="RNA_pol_sigma70_r4_t2"/>
</dbReference>
<dbReference type="PANTHER" id="PTHR43133:SF51">
    <property type="entry name" value="RNA POLYMERASE SIGMA FACTOR"/>
    <property type="match status" value="1"/>
</dbReference>
<dbReference type="GO" id="GO:0016987">
    <property type="term" value="F:sigma factor activity"/>
    <property type="evidence" value="ECO:0007669"/>
    <property type="project" value="UniProtKB-KW"/>
</dbReference>
<comment type="caution">
    <text evidence="5">The sequence shown here is derived from an EMBL/GenBank/DDBJ whole genome shotgun (WGS) entry which is preliminary data.</text>
</comment>
<dbReference type="Gene3D" id="1.10.10.10">
    <property type="entry name" value="Winged helix-like DNA-binding domain superfamily/Winged helix DNA-binding domain"/>
    <property type="match status" value="1"/>
</dbReference>
<feature type="domain" description="RNA polymerase sigma factor 70 region 4 type 2" evidence="4">
    <location>
        <begin position="7"/>
        <end position="59"/>
    </location>
</feature>
<dbReference type="SUPFAM" id="SSF88659">
    <property type="entry name" value="Sigma3 and sigma4 domains of RNA polymerase sigma factors"/>
    <property type="match status" value="1"/>
</dbReference>
<dbReference type="GO" id="GO:0006352">
    <property type="term" value="P:DNA-templated transcription initiation"/>
    <property type="evidence" value="ECO:0007669"/>
    <property type="project" value="InterPro"/>
</dbReference>
<dbReference type="Pfam" id="PF08281">
    <property type="entry name" value="Sigma70_r4_2"/>
    <property type="match status" value="1"/>
</dbReference>
<keyword evidence="3" id="KW-0804">Transcription</keyword>
<evidence type="ECO:0000256" key="2">
    <source>
        <dbReference type="ARBA" id="ARBA00023082"/>
    </source>
</evidence>
<dbReference type="EMBL" id="VSSQ01108439">
    <property type="protein sequence ID" value="MPN47151.1"/>
    <property type="molecule type" value="Genomic_DNA"/>
</dbReference>
<evidence type="ECO:0000256" key="3">
    <source>
        <dbReference type="ARBA" id="ARBA00023163"/>
    </source>
</evidence>
<evidence type="ECO:0000256" key="1">
    <source>
        <dbReference type="ARBA" id="ARBA00023015"/>
    </source>
</evidence>
<dbReference type="InterPro" id="IPR039425">
    <property type="entry name" value="RNA_pol_sigma-70-like"/>
</dbReference>
<organism evidence="5">
    <name type="scientific">bioreactor metagenome</name>
    <dbReference type="NCBI Taxonomy" id="1076179"/>
    <lineage>
        <taxon>unclassified sequences</taxon>
        <taxon>metagenomes</taxon>
        <taxon>ecological metagenomes</taxon>
    </lineage>
</organism>
<dbReference type="PANTHER" id="PTHR43133">
    <property type="entry name" value="RNA POLYMERASE ECF-TYPE SIGMA FACTO"/>
    <property type="match status" value="1"/>
</dbReference>
<reference evidence="5" key="1">
    <citation type="submission" date="2019-08" db="EMBL/GenBank/DDBJ databases">
        <authorList>
            <person name="Kucharzyk K."/>
            <person name="Murdoch R.W."/>
            <person name="Higgins S."/>
            <person name="Loffler F."/>
        </authorList>
    </citation>
    <scope>NUCLEOTIDE SEQUENCE</scope>
</reference>
<dbReference type="CDD" id="cd06171">
    <property type="entry name" value="Sigma70_r4"/>
    <property type="match status" value="1"/>
</dbReference>
<evidence type="ECO:0000259" key="4">
    <source>
        <dbReference type="Pfam" id="PF08281"/>
    </source>
</evidence>
<evidence type="ECO:0000313" key="5">
    <source>
        <dbReference type="EMBL" id="MPN47151.1"/>
    </source>
</evidence>
<dbReference type="AlphaFoldDB" id="A0A645I767"/>
<keyword evidence="2" id="KW-0731">Sigma factor</keyword>
<dbReference type="InterPro" id="IPR036388">
    <property type="entry name" value="WH-like_DNA-bd_sf"/>
</dbReference>